<evidence type="ECO:0000256" key="3">
    <source>
        <dbReference type="ARBA" id="ARBA00022656"/>
    </source>
</evidence>
<dbReference type="InterPro" id="IPR001314">
    <property type="entry name" value="Peptidase_S1A"/>
</dbReference>
<dbReference type="SMART" id="SM00020">
    <property type="entry name" value="Tryp_SPc"/>
    <property type="match status" value="1"/>
</dbReference>
<dbReference type="PROSITE" id="PS50240">
    <property type="entry name" value="TRYPSIN_DOM"/>
    <property type="match status" value="1"/>
</dbReference>
<dbReference type="PRINTS" id="PR00722">
    <property type="entry name" value="CHYMOTRYPSIN"/>
</dbReference>
<dbReference type="GO" id="GO:0004252">
    <property type="term" value="F:serine-type endopeptidase activity"/>
    <property type="evidence" value="ECO:0007669"/>
    <property type="project" value="InterPro"/>
</dbReference>
<keyword evidence="7" id="KW-1015">Disulfide bond</keyword>
<keyword evidence="5" id="KW-0378">Hydrolase</keyword>
<dbReference type="Proteomes" id="UP000053268">
    <property type="component" value="Unassembled WGS sequence"/>
</dbReference>
<keyword evidence="8" id="KW-1199">Hemostasis impairing toxin</keyword>
<feature type="domain" description="Peptidase S1" evidence="11">
    <location>
        <begin position="5"/>
        <end position="227"/>
    </location>
</feature>
<dbReference type="InterPro" id="IPR001254">
    <property type="entry name" value="Trypsin_dom"/>
</dbReference>
<dbReference type="GO" id="GO:0006508">
    <property type="term" value="P:proteolysis"/>
    <property type="evidence" value="ECO:0007669"/>
    <property type="project" value="UniProtKB-KW"/>
</dbReference>
<dbReference type="AlphaFoldDB" id="A0A194QDC4"/>
<dbReference type="FunFam" id="2.40.10.10:FF:000068">
    <property type="entry name" value="transmembrane protease serine 2"/>
    <property type="match status" value="1"/>
</dbReference>
<evidence type="ECO:0000313" key="12">
    <source>
        <dbReference type="EMBL" id="KPJ01456.1"/>
    </source>
</evidence>
<proteinExistence type="inferred from homology"/>
<sequence length="232" mass="25813">MEPFVVNGDFAKIKQYPHCVFLVVDCHGKWICGSSVVNQKILLTAAHCLFCANTKPKIDAFAGHENIKQTSVNRAVKKLLIHDKYSDRNVNSDIGLVMLSEDLPLGKKIKRVILVKQSNYGLSAVVAGWGAISDEPERGTDTLKWANQKVRSEKTCTKLGKLKPGMMCAGSTSKEHPRPSKGDSGSALITANYEQIGIVSYRLMTYPGLVVYTNVSYYYEWIKEKSRLMYCG</sequence>
<evidence type="ECO:0000256" key="10">
    <source>
        <dbReference type="ARBA" id="ARBA00084094"/>
    </source>
</evidence>
<comment type="similarity">
    <text evidence="2">Belongs to the peptidase S1 family.</text>
</comment>
<dbReference type="EMBL" id="KQ459324">
    <property type="protein sequence ID" value="KPJ01456.1"/>
    <property type="molecule type" value="Genomic_DNA"/>
</dbReference>
<dbReference type="InterPro" id="IPR043504">
    <property type="entry name" value="Peptidase_S1_PA_chymotrypsin"/>
</dbReference>
<evidence type="ECO:0000256" key="8">
    <source>
        <dbReference type="ARBA" id="ARBA00023240"/>
    </source>
</evidence>
<keyword evidence="6" id="KW-0720">Serine protease</keyword>
<dbReference type="Gene3D" id="2.40.10.10">
    <property type="entry name" value="Trypsin-like serine proteases"/>
    <property type="match status" value="1"/>
</dbReference>
<dbReference type="InterPro" id="IPR009003">
    <property type="entry name" value="Peptidase_S1_PA"/>
</dbReference>
<dbReference type="STRING" id="66420.A0A194QDC4"/>
<name>A0A194QDC4_PAPXU</name>
<reference evidence="12 13" key="1">
    <citation type="journal article" date="2015" name="Nat. Commun.">
        <title>Outbred genome sequencing and CRISPR/Cas9 gene editing in butterflies.</title>
        <authorList>
            <person name="Li X."/>
            <person name="Fan D."/>
            <person name="Zhang W."/>
            <person name="Liu G."/>
            <person name="Zhang L."/>
            <person name="Zhao L."/>
            <person name="Fang X."/>
            <person name="Chen L."/>
            <person name="Dong Y."/>
            <person name="Chen Y."/>
            <person name="Ding Y."/>
            <person name="Zhao R."/>
            <person name="Feng M."/>
            <person name="Zhu Y."/>
            <person name="Feng Y."/>
            <person name="Jiang X."/>
            <person name="Zhu D."/>
            <person name="Xiang H."/>
            <person name="Feng X."/>
            <person name="Li S."/>
            <person name="Wang J."/>
            <person name="Zhang G."/>
            <person name="Kronforst M.R."/>
            <person name="Wang W."/>
        </authorList>
    </citation>
    <scope>NUCLEOTIDE SEQUENCE [LARGE SCALE GENOMIC DNA]</scope>
    <source>
        <strain evidence="12">Ya'a_city_454_Px</strain>
        <tissue evidence="12">Whole body</tissue>
    </source>
</reference>
<keyword evidence="4" id="KW-0645">Protease</keyword>
<evidence type="ECO:0000256" key="7">
    <source>
        <dbReference type="ARBA" id="ARBA00023157"/>
    </source>
</evidence>
<dbReference type="InterPro" id="IPR050430">
    <property type="entry name" value="Peptidase_S1"/>
</dbReference>
<dbReference type="PANTHER" id="PTHR24276:SF91">
    <property type="entry name" value="AT26814P-RELATED"/>
    <property type="match status" value="1"/>
</dbReference>
<dbReference type="SUPFAM" id="SSF50494">
    <property type="entry name" value="Trypsin-like serine proteases"/>
    <property type="match status" value="1"/>
</dbReference>
<dbReference type="PANTHER" id="PTHR24276">
    <property type="entry name" value="POLYSERASE-RELATED"/>
    <property type="match status" value="1"/>
</dbReference>
<keyword evidence="13" id="KW-1185">Reference proteome</keyword>
<evidence type="ECO:0000256" key="5">
    <source>
        <dbReference type="ARBA" id="ARBA00022801"/>
    </source>
</evidence>
<dbReference type="GO" id="GO:0005576">
    <property type="term" value="C:extracellular region"/>
    <property type="evidence" value="ECO:0007669"/>
    <property type="project" value="UniProtKB-SubCell"/>
</dbReference>
<dbReference type="PROSITE" id="PS00134">
    <property type="entry name" value="TRYPSIN_HIS"/>
    <property type="match status" value="1"/>
</dbReference>
<evidence type="ECO:0000256" key="4">
    <source>
        <dbReference type="ARBA" id="ARBA00022670"/>
    </source>
</evidence>
<accession>A0A194QDC4</accession>
<evidence type="ECO:0000256" key="1">
    <source>
        <dbReference type="ARBA" id="ARBA00004239"/>
    </source>
</evidence>
<dbReference type="InterPro" id="IPR018114">
    <property type="entry name" value="TRYPSIN_HIS"/>
</dbReference>
<keyword evidence="3" id="KW-0800">Toxin</keyword>
<dbReference type="CDD" id="cd00190">
    <property type="entry name" value="Tryp_SPc"/>
    <property type="match status" value="1"/>
</dbReference>
<evidence type="ECO:0000256" key="9">
    <source>
        <dbReference type="ARBA" id="ARBA00055534"/>
    </source>
</evidence>
<evidence type="ECO:0000259" key="11">
    <source>
        <dbReference type="PROSITE" id="PS50240"/>
    </source>
</evidence>
<protein>
    <submittedName>
        <fullName evidence="12">Chymotrypsin</fullName>
    </submittedName>
</protein>
<keyword evidence="10" id="KW-1205">Fibrinolytic toxin</keyword>
<dbReference type="GO" id="GO:0090729">
    <property type="term" value="F:toxin activity"/>
    <property type="evidence" value="ECO:0007669"/>
    <property type="project" value="UniProtKB-KW"/>
</dbReference>
<comment type="function">
    <text evidence="9">Fibrinolytic activity; shows preferential cleavage of Arg-Gly bonds in all three fibrinogen chains. Contact with the caterpillars causes severe bleeding, due the anticoagulant effect of the protein.</text>
</comment>
<dbReference type="Pfam" id="PF00089">
    <property type="entry name" value="Trypsin"/>
    <property type="match status" value="1"/>
</dbReference>
<evidence type="ECO:0000313" key="13">
    <source>
        <dbReference type="Proteomes" id="UP000053268"/>
    </source>
</evidence>
<organism evidence="12 13">
    <name type="scientific">Papilio xuthus</name>
    <name type="common">Asian swallowtail butterfly</name>
    <dbReference type="NCBI Taxonomy" id="66420"/>
    <lineage>
        <taxon>Eukaryota</taxon>
        <taxon>Metazoa</taxon>
        <taxon>Ecdysozoa</taxon>
        <taxon>Arthropoda</taxon>
        <taxon>Hexapoda</taxon>
        <taxon>Insecta</taxon>
        <taxon>Pterygota</taxon>
        <taxon>Neoptera</taxon>
        <taxon>Endopterygota</taxon>
        <taxon>Lepidoptera</taxon>
        <taxon>Glossata</taxon>
        <taxon>Ditrysia</taxon>
        <taxon>Papilionoidea</taxon>
        <taxon>Papilionidae</taxon>
        <taxon>Papilioninae</taxon>
        <taxon>Papilio</taxon>
    </lineage>
</organism>
<gene>
    <name evidence="12" type="ORF">RR46_08493</name>
</gene>
<evidence type="ECO:0000256" key="2">
    <source>
        <dbReference type="ARBA" id="ARBA00007664"/>
    </source>
</evidence>
<evidence type="ECO:0000256" key="6">
    <source>
        <dbReference type="ARBA" id="ARBA00022825"/>
    </source>
</evidence>
<comment type="subcellular location">
    <subcellularLocation>
        <location evidence="1">Secreted</location>
        <location evidence="1">Extracellular space</location>
    </subcellularLocation>
</comment>